<dbReference type="AlphaFoldDB" id="A0A2G6E840"/>
<dbReference type="CDD" id="cd13585">
    <property type="entry name" value="PBP2_TMBP_like"/>
    <property type="match status" value="1"/>
</dbReference>
<dbReference type="PANTHER" id="PTHR43649:SF34">
    <property type="entry name" value="ABC TRANSPORTER PERIPLASMIC-BINDING PROTEIN YCJN-RELATED"/>
    <property type="match status" value="1"/>
</dbReference>
<gene>
    <name evidence="5" type="ORF">CSB45_05190</name>
</gene>
<evidence type="ECO:0000256" key="2">
    <source>
        <dbReference type="ARBA" id="ARBA00022448"/>
    </source>
</evidence>
<evidence type="ECO:0000313" key="6">
    <source>
        <dbReference type="Proteomes" id="UP000229740"/>
    </source>
</evidence>
<proteinExistence type="inferred from homology"/>
<name>A0A2G6E840_9BACT</name>
<organism evidence="5 6">
    <name type="scientific">candidate division KSB3 bacterium</name>
    <dbReference type="NCBI Taxonomy" id="2044937"/>
    <lineage>
        <taxon>Bacteria</taxon>
        <taxon>candidate division KSB3</taxon>
    </lineage>
</organism>
<evidence type="ECO:0000256" key="4">
    <source>
        <dbReference type="SAM" id="SignalP"/>
    </source>
</evidence>
<dbReference type="Proteomes" id="UP000229740">
    <property type="component" value="Unassembled WGS sequence"/>
</dbReference>
<keyword evidence="2" id="KW-0813">Transport</keyword>
<dbReference type="Gene3D" id="3.40.190.10">
    <property type="entry name" value="Periplasmic binding protein-like II"/>
    <property type="match status" value="2"/>
</dbReference>
<protein>
    <submittedName>
        <fullName evidence="5">ABC transporter substrate-binding protein</fullName>
    </submittedName>
</protein>
<accession>A0A2G6E840</accession>
<dbReference type="Pfam" id="PF01547">
    <property type="entry name" value="SBP_bac_1"/>
    <property type="match status" value="1"/>
</dbReference>
<comment type="caution">
    <text evidence="5">The sequence shown here is derived from an EMBL/GenBank/DDBJ whole genome shotgun (WGS) entry which is preliminary data.</text>
</comment>
<reference evidence="5 6" key="1">
    <citation type="submission" date="2017-10" db="EMBL/GenBank/DDBJ databases">
        <title>Novel microbial diversity and functional potential in the marine mammal oral microbiome.</title>
        <authorList>
            <person name="Dudek N.K."/>
            <person name="Sun C.L."/>
            <person name="Burstein D."/>
            <person name="Kantor R.S."/>
            <person name="Aliaga Goltsman D.S."/>
            <person name="Bik E.M."/>
            <person name="Thomas B.C."/>
            <person name="Banfield J.F."/>
            <person name="Relman D.A."/>
        </authorList>
    </citation>
    <scope>NUCLEOTIDE SEQUENCE [LARGE SCALE GENOMIC DNA]</scope>
    <source>
        <strain evidence="5">DOLZORAL124_49_17</strain>
    </source>
</reference>
<dbReference type="EMBL" id="PDPS01000024">
    <property type="protein sequence ID" value="PID58087.1"/>
    <property type="molecule type" value="Genomic_DNA"/>
</dbReference>
<feature type="chain" id="PRO_5013633694" evidence="4">
    <location>
        <begin position="25"/>
        <end position="442"/>
    </location>
</feature>
<feature type="signal peptide" evidence="4">
    <location>
        <begin position="1"/>
        <end position="24"/>
    </location>
</feature>
<dbReference type="InterPro" id="IPR006059">
    <property type="entry name" value="SBP"/>
</dbReference>
<sequence>MMSRGKIVASLLMLSLMIAAPVMAQEFDWRQFEGTTIVANFPSHFHYNAAMKVIPEFEKLTGITVEVDMLQYVKMHEKQILEMSKPEGDYDVIALVCMWKSEYATGDMLLPLEPFFEDPELAVPGYDFEDLVPAYVDNTGRVGGEKIYMGGPGSTLYALPFGAETSILAYRADLFKEHNLNVPDTYDDIRAAAKYFAENVEGVYGLTMRGASGHQATHAFLLHADPFGAKVFNADWEPTLTSPEAIETLEFMKEMVEYGPPGITGFGYDGQCNAFLEGLAAMYIDNNAIAAATRDPERSKVVGKVEFALHPKHKNRLSETGGFGIGIPANAKNPEAAFIFIQWLTMKEQDKKVVEAGGAPFRMSTLNDPDLQASHPEFAVMLKQLPHADPDWRPIIPEWGEINQTIGVAVNQVLTGEKEPMDAMESITEPLRAIVKKGGYLK</sequence>
<keyword evidence="3 4" id="KW-0732">Signal</keyword>
<dbReference type="InterPro" id="IPR050490">
    <property type="entry name" value="Bact_solute-bd_prot1"/>
</dbReference>
<dbReference type="PANTHER" id="PTHR43649">
    <property type="entry name" value="ARABINOSE-BINDING PROTEIN-RELATED"/>
    <property type="match status" value="1"/>
</dbReference>
<evidence type="ECO:0000256" key="1">
    <source>
        <dbReference type="ARBA" id="ARBA00008520"/>
    </source>
</evidence>
<evidence type="ECO:0000313" key="5">
    <source>
        <dbReference type="EMBL" id="PID58087.1"/>
    </source>
</evidence>
<comment type="similarity">
    <text evidence="1">Belongs to the bacterial solute-binding protein 1 family.</text>
</comment>
<dbReference type="SUPFAM" id="SSF53850">
    <property type="entry name" value="Periplasmic binding protein-like II"/>
    <property type="match status" value="1"/>
</dbReference>
<evidence type="ECO:0000256" key="3">
    <source>
        <dbReference type="ARBA" id="ARBA00022729"/>
    </source>
</evidence>